<accession>A0A345SS72</accession>
<dbReference type="OrthoDB" id="3855613at2"/>
<evidence type="ECO:0000256" key="2">
    <source>
        <dbReference type="ARBA" id="ARBA00022512"/>
    </source>
</evidence>
<feature type="domain" description="Chaplin" evidence="9">
    <location>
        <begin position="37"/>
        <end position="77"/>
    </location>
</feature>
<gene>
    <name evidence="10" type="ORF">C7M71_002915</name>
</gene>
<evidence type="ECO:0000256" key="8">
    <source>
        <dbReference type="SAM" id="SignalP"/>
    </source>
</evidence>
<evidence type="ECO:0000256" key="3">
    <source>
        <dbReference type="ARBA" id="ARBA00022525"/>
    </source>
</evidence>
<proteinExistence type="predicted"/>
<dbReference type="GO" id="GO:0007155">
    <property type="term" value="P:cell adhesion"/>
    <property type="evidence" value="ECO:0007669"/>
    <property type="project" value="UniProtKB-KW"/>
</dbReference>
<dbReference type="EMBL" id="CP031264">
    <property type="protein sequence ID" value="AXI76577.1"/>
    <property type="molecule type" value="Genomic_DNA"/>
</dbReference>
<evidence type="ECO:0000313" key="11">
    <source>
        <dbReference type="Proteomes" id="UP000249340"/>
    </source>
</evidence>
<keyword evidence="4 8" id="KW-0732">Signal</keyword>
<name>A0A345SS72_9ACTN</name>
<feature type="signal peptide" evidence="8">
    <location>
        <begin position="1"/>
        <end position="27"/>
    </location>
</feature>
<dbReference type="KEGG" id="stri:C7M71_002915"/>
<sequence length="129" mass="13340">MNKITKAAVLTAVAGCLMSTGAGTAYAGGAEGAAVGSPGVLSGNLIQVPITVPINVCGNGISLLAALNPTGGNVCINAETRRHRERGVRRSEEREFDYSRTERSGREGYGNGWGHGGRHGEKGFGRDRG</sequence>
<evidence type="ECO:0000256" key="1">
    <source>
        <dbReference type="ARBA" id="ARBA00004191"/>
    </source>
</evidence>
<feature type="compositionally biased region" description="Basic and acidic residues" evidence="7">
    <location>
        <begin position="88"/>
        <end position="106"/>
    </location>
</feature>
<keyword evidence="3" id="KW-0964">Secreted</keyword>
<dbReference type="Proteomes" id="UP000249340">
    <property type="component" value="Chromosome"/>
</dbReference>
<evidence type="ECO:0000256" key="7">
    <source>
        <dbReference type="SAM" id="MobiDB-lite"/>
    </source>
</evidence>
<dbReference type="AlphaFoldDB" id="A0A345SS72"/>
<feature type="region of interest" description="Disordered" evidence="7">
    <location>
        <begin position="81"/>
        <end position="129"/>
    </location>
</feature>
<organism evidence="10 11">
    <name type="scientific">Peterkaempfera bronchialis</name>
    <dbReference type="NCBI Taxonomy" id="2126346"/>
    <lineage>
        <taxon>Bacteria</taxon>
        <taxon>Bacillati</taxon>
        <taxon>Actinomycetota</taxon>
        <taxon>Actinomycetes</taxon>
        <taxon>Kitasatosporales</taxon>
        <taxon>Streptomycetaceae</taxon>
        <taxon>Peterkaempfera</taxon>
    </lineage>
</organism>
<keyword evidence="11" id="KW-1185">Reference proteome</keyword>
<comment type="subcellular location">
    <subcellularLocation>
        <location evidence="1">Secreted</location>
        <location evidence="1">Cell wall</location>
    </subcellularLocation>
</comment>
<dbReference type="RefSeq" id="WP_111494344.1">
    <property type="nucleotide sequence ID" value="NZ_CP031264.1"/>
</dbReference>
<evidence type="ECO:0000256" key="6">
    <source>
        <dbReference type="ARBA" id="ARBA00023087"/>
    </source>
</evidence>
<keyword evidence="5" id="KW-0130">Cell adhesion</keyword>
<keyword evidence="2" id="KW-0134">Cell wall</keyword>
<dbReference type="PROSITE" id="PS51884">
    <property type="entry name" value="CHAPLIN"/>
    <property type="match status" value="1"/>
</dbReference>
<keyword evidence="6" id="KW-0034">Amyloid</keyword>
<reference evidence="11" key="1">
    <citation type="submission" date="2018-07" db="EMBL/GenBank/DDBJ databases">
        <title>Streptacidiphilus bronchialis DSM 106435 chromosome.</title>
        <authorList>
            <person name="Batra D."/>
            <person name="Gulvik C.A."/>
        </authorList>
    </citation>
    <scope>NUCLEOTIDE SEQUENCE [LARGE SCALE GENOMIC DNA]</scope>
    <source>
        <strain evidence="11">DSM 106435</strain>
    </source>
</reference>
<evidence type="ECO:0000259" key="9">
    <source>
        <dbReference type="PROSITE" id="PS51884"/>
    </source>
</evidence>
<dbReference type="InterPro" id="IPR005528">
    <property type="entry name" value="ChpA-H"/>
</dbReference>
<dbReference type="Pfam" id="PF03777">
    <property type="entry name" value="ChpA-C"/>
    <property type="match status" value="1"/>
</dbReference>
<evidence type="ECO:0000313" key="10">
    <source>
        <dbReference type="EMBL" id="AXI76577.1"/>
    </source>
</evidence>
<feature type="compositionally biased region" description="Basic and acidic residues" evidence="7">
    <location>
        <begin position="118"/>
        <end position="129"/>
    </location>
</feature>
<evidence type="ECO:0000256" key="4">
    <source>
        <dbReference type="ARBA" id="ARBA00022729"/>
    </source>
</evidence>
<evidence type="ECO:0000256" key="5">
    <source>
        <dbReference type="ARBA" id="ARBA00022889"/>
    </source>
</evidence>
<protein>
    <submittedName>
        <fullName evidence="10">Chaplin</fullName>
    </submittedName>
</protein>
<feature type="chain" id="PRO_5016881807" evidence="8">
    <location>
        <begin position="28"/>
        <end position="129"/>
    </location>
</feature>